<feature type="compositionally biased region" description="Low complexity" evidence="7">
    <location>
        <begin position="11"/>
        <end position="20"/>
    </location>
</feature>
<evidence type="ECO:0000256" key="4">
    <source>
        <dbReference type="ARBA" id="ARBA00023125"/>
    </source>
</evidence>
<dbReference type="GO" id="GO:0008270">
    <property type="term" value="F:zinc ion binding"/>
    <property type="evidence" value="ECO:0007669"/>
    <property type="project" value="InterPro"/>
</dbReference>
<comment type="subcellular location">
    <subcellularLocation>
        <location evidence="1">Nucleus</location>
    </subcellularLocation>
</comment>
<dbReference type="SMART" id="SM00906">
    <property type="entry name" value="Fungal_trans"/>
    <property type="match status" value="1"/>
</dbReference>
<keyword evidence="6" id="KW-0539">Nucleus</keyword>
<dbReference type="PANTHER" id="PTHR47540:SF6">
    <property type="entry name" value="ZN(II)2CYS6 TRANSCRIPTION FACTOR (EUROFUNG)"/>
    <property type="match status" value="1"/>
</dbReference>
<reference evidence="9 10" key="1">
    <citation type="journal article" date="2019" name="Mol. Biol. Evol.">
        <title>Blast fungal genomes show frequent chromosomal changes, gene gains and losses, and effector gene turnover.</title>
        <authorList>
            <person name="Gomez Luciano L.B."/>
            <person name="Jason Tsai I."/>
            <person name="Chuma I."/>
            <person name="Tosa Y."/>
            <person name="Chen Y.H."/>
            <person name="Li J.Y."/>
            <person name="Li M.Y."/>
            <person name="Jade Lu M.Y."/>
            <person name="Nakayashiki H."/>
            <person name="Li W.H."/>
        </authorList>
    </citation>
    <scope>NUCLEOTIDE SEQUENCE [LARGE SCALE GENOMIC DNA]</scope>
    <source>
        <strain evidence="9 10">NI907</strain>
    </source>
</reference>
<keyword evidence="2" id="KW-0479">Metal-binding</keyword>
<organism evidence="9 10">
    <name type="scientific">Pyricularia grisea</name>
    <name type="common">Crabgrass-specific blast fungus</name>
    <name type="synonym">Magnaporthe grisea</name>
    <dbReference type="NCBI Taxonomy" id="148305"/>
    <lineage>
        <taxon>Eukaryota</taxon>
        <taxon>Fungi</taxon>
        <taxon>Dikarya</taxon>
        <taxon>Ascomycota</taxon>
        <taxon>Pezizomycotina</taxon>
        <taxon>Sordariomycetes</taxon>
        <taxon>Sordariomycetidae</taxon>
        <taxon>Magnaporthales</taxon>
        <taxon>Pyriculariaceae</taxon>
        <taxon>Pyricularia</taxon>
    </lineage>
</organism>
<evidence type="ECO:0000313" key="9">
    <source>
        <dbReference type="Proteomes" id="UP000515153"/>
    </source>
</evidence>
<feature type="region of interest" description="Disordered" evidence="7">
    <location>
        <begin position="101"/>
        <end position="123"/>
    </location>
</feature>
<keyword evidence="5" id="KW-0804">Transcription</keyword>
<dbReference type="Gene3D" id="4.10.240.10">
    <property type="entry name" value="Zn(2)-C6 fungal-type DNA-binding domain"/>
    <property type="match status" value="1"/>
</dbReference>
<accession>A0A6P8APV5</accession>
<dbReference type="GO" id="GO:0045944">
    <property type="term" value="P:positive regulation of transcription by RNA polymerase II"/>
    <property type="evidence" value="ECO:0007669"/>
    <property type="project" value="TreeGrafter"/>
</dbReference>
<dbReference type="RefSeq" id="XP_030976924.1">
    <property type="nucleotide sequence ID" value="XM_031131118.1"/>
</dbReference>
<evidence type="ECO:0000256" key="5">
    <source>
        <dbReference type="ARBA" id="ARBA00023163"/>
    </source>
</evidence>
<proteinExistence type="predicted"/>
<dbReference type="PROSITE" id="PS50048">
    <property type="entry name" value="ZN2_CY6_FUNGAL_2"/>
    <property type="match status" value="1"/>
</dbReference>
<dbReference type="AlphaFoldDB" id="A0A6P8APV5"/>
<feature type="region of interest" description="Disordered" evidence="7">
    <location>
        <begin position="485"/>
        <end position="512"/>
    </location>
</feature>
<dbReference type="InterPro" id="IPR001138">
    <property type="entry name" value="Zn2Cys6_DnaBD"/>
</dbReference>
<dbReference type="KEGG" id="pgri:PgNI_11145"/>
<reference evidence="10" key="2">
    <citation type="submission" date="2019-10" db="EMBL/GenBank/DDBJ databases">
        <authorList>
            <consortium name="NCBI Genome Project"/>
        </authorList>
    </citation>
    <scope>NUCLEOTIDE SEQUENCE</scope>
    <source>
        <strain evidence="10">NI907</strain>
    </source>
</reference>
<evidence type="ECO:0000256" key="3">
    <source>
        <dbReference type="ARBA" id="ARBA00023015"/>
    </source>
</evidence>
<dbReference type="PANTHER" id="PTHR47540">
    <property type="entry name" value="THIAMINE REPRESSIBLE GENES REGULATORY PROTEIN THI5"/>
    <property type="match status" value="1"/>
</dbReference>
<dbReference type="InterPro" id="IPR051711">
    <property type="entry name" value="Stress_Response_Reg"/>
</dbReference>
<evidence type="ECO:0000259" key="8">
    <source>
        <dbReference type="PROSITE" id="PS50048"/>
    </source>
</evidence>
<evidence type="ECO:0000256" key="7">
    <source>
        <dbReference type="SAM" id="MobiDB-lite"/>
    </source>
</evidence>
<dbReference type="CDD" id="cd00067">
    <property type="entry name" value="GAL4"/>
    <property type="match status" value="1"/>
</dbReference>
<evidence type="ECO:0000256" key="6">
    <source>
        <dbReference type="ARBA" id="ARBA00023242"/>
    </source>
</evidence>
<dbReference type="PROSITE" id="PS00463">
    <property type="entry name" value="ZN2_CY6_FUNGAL_1"/>
    <property type="match status" value="1"/>
</dbReference>
<feature type="compositionally biased region" description="Polar residues" evidence="7">
    <location>
        <begin position="101"/>
        <end position="112"/>
    </location>
</feature>
<dbReference type="CDD" id="cd12148">
    <property type="entry name" value="fungal_TF_MHR"/>
    <property type="match status" value="1"/>
</dbReference>
<dbReference type="GO" id="GO:0005634">
    <property type="term" value="C:nucleus"/>
    <property type="evidence" value="ECO:0007669"/>
    <property type="project" value="UniProtKB-SubCell"/>
</dbReference>
<gene>
    <name evidence="10" type="ORF">PgNI_11145</name>
</gene>
<evidence type="ECO:0000313" key="10">
    <source>
        <dbReference type="RefSeq" id="XP_030976924.1"/>
    </source>
</evidence>
<keyword evidence="3" id="KW-0805">Transcription regulation</keyword>
<evidence type="ECO:0000256" key="1">
    <source>
        <dbReference type="ARBA" id="ARBA00004123"/>
    </source>
</evidence>
<feature type="region of interest" description="Disordered" evidence="7">
    <location>
        <begin position="617"/>
        <end position="640"/>
    </location>
</feature>
<dbReference type="GO" id="GO:0006351">
    <property type="term" value="P:DNA-templated transcription"/>
    <property type="evidence" value="ECO:0007669"/>
    <property type="project" value="InterPro"/>
</dbReference>
<dbReference type="Pfam" id="PF04082">
    <property type="entry name" value="Fungal_trans"/>
    <property type="match status" value="1"/>
</dbReference>
<dbReference type="GeneID" id="41966023"/>
<dbReference type="SMART" id="SM00066">
    <property type="entry name" value="GAL4"/>
    <property type="match status" value="1"/>
</dbReference>
<protein>
    <recommendedName>
        <fullName evidence="8">Zn(2)-C6 fungal-type domain-containing protein</fullName>
    </recommendedName>
</protein>
<evidence type="ECO:0000256" key="2">
    <source>
        <dbReference type="ARBA" id="ARBA00022723"/>
    </source>
</evidence>
<reference evidence="10" key="3">
    <citation type="submission" date="2025-08" db="UniProtKB">
        <authorList>
            <consortium name="RefSeq"/>
        </authorList>
    </citation>
    <scope>IDENTIFICATION</scope>
    <source>
        <strain evidence="10">NI907</strain>
    </source>
</reference>
<feature type="domain" description="Zn(2)-C6 fungal-type" evidence="8">
    <location>
        <begin position="33"/>
        <end position="64"/>
    </location>
</feature>
<dbReference type="Proteomes" id="UP000515153">
    <property type="component" value="Chromosome VI"/>
</dbReference>
<dbReference type="GO" id="GO:0043565">
    <property type="term" value="F:sequence-specific DNA binding"/>
    <property type="evidence" value="ECO:0007669"/>
    <property type="project" value="TreeGrafter"/>
</dbReference>
<feature type="compositionally biased region" description="Basic and acidic residues" evidence="7">
    <location>
        <begin position="488"/>
        <end position="503"/>
    </location>
</feature>
<dbReference type="InterPro" id="IPR007219">
    <property type="entry name" value="XnlR_reg_dom"/>
</dbReference>
<keyword evidence="9" id="KW-1185">Reference proteome</keyword>
<name>A0A6P8APV5_PYRGI</name>
<dbReference type="SUPFAM" id="SSF57701">
    <property type="entry name" value="Zn2/Cys6 DNA-binding domain"/>
    <property type="match status" value="1"/>
</dbReference>
<dbReference type="Pfam" id="PF00172">
    <property type="entry name" value="Zn_clus"/>
    <property type="match status" value="1"/>
</dbReference>
<feature type="region of interest" description="Disordered" evidence="7">
    <location>
        <begin position="1"/>
        <end position="28"/>
    </location>
</feature>
<keyword evidence="4" id="KW-0238">DNA-binding</keyword>
<dbReference type="InterPro" id="IPR036864">
    <property type="entry name" value="Zn2-C6_fun-type_DNA-bd_sf"/>
</dbReference>
<dbReference type="GO" id="GO:0000981">
    <property type="term" value="F:DNA-binding transcription factor activity, RNA polymerase II-specific"/>
    <property type="evidence" value="ECO:0007669"/>
    <property type="project" value="InterPro"/>
</dbReference>
<sequence>MASSTAAEDAPSPSTSVSSKSIRRSHNKAKPIACNRCHARKVKCSGGQPCQNCQQGGKANECSYPRRNRMVKVSQRYLDDLVAENKSLRSQATATKNDITATPSIWPNSARKTTSSSTSTTQAPAVDERPWFIELGPQSPILVNEAADAVFATRFRQALLGGKHHGHIPRISFATDESLLALSDADCPWPTPARARFLVDVALSHVSRYYHIVRRSAIVEILQNGIPGSGDSITRSKLWVLFAIGEMYSCRASRTFPGIKYFARATRVLRIVSERPSISEVELRLLLVYFSLALNRRHAAYTLAGSAVRLAVVMGLHLNVPPSQLEDPATREHRVRVWWTAYHFDRLCASNLGNPYAIDTEEVQVDLPADRPELEGTAAAGDFADAAYITARVKLTRVLGRIVLSIYGRRIHRESLSHRVQQALKDLSAWVEELPAHLHIDAKGSGTSELVPKPISLRLSLNQVIINATRPILLHVLRTHAASWAPARRPESDPTGTRSHEHSQQQPQEVPEQAVLPVPNIVSKIGETCIRCARHSVRLLTEAWVDGSFKTFNFLYIQNLFSAATILAISMLLPGEDEDDDEQFETAANILTQVRDSGSYSGDEFCRHLEAMRAAMEEGRRRRNLAGEGPGTGLQSTHSAAAAAATAAAASLSSMSIMQPGDQQQQPQPPVQNAWPHISNETPMLPLLESSLQDLLSQSTPDLNFIDASNYGESGYAQGMYWPESWAPDGWSAQQ</sequence>